<feature type="transmembrane region" description="Helical" evidence="5">
    <location>
        <begin position="61"/>
        <end position="81"/>
    </location>
</feature>
<organism evidence="6">
    <name type="scientific">uncultured Chloroflexia bacterium</name>
    <dbReference type="NCBI Taxonomy" id="1672391"/>
    <lineage>
        <taxon>Bacteria</taxon>
        <taxon>Bacillati</taxon>
        <taxon>Chloroflexota</taxon>
        <taxon>Chloroflexia</taxon>
        <taxon>environmental samples</taxon>
    </lineage>
</organism>
<feature type="transmembrane region" description="Helical" evidence="5">
    <location>
        <begin position="101"/>
        <end position="122"/>
    </location>
</feature>
<reference evidence="6" key="1">
    <citation type="submission" date="2020-02" db="EMBL/GenBank/DDBJ databases">
        <authorList>
            <person name="Meier V. D."/>
        </authorList>
    </citation>
    <scope>NUCLEOTIDE SEQUENCE</scope>
    <source>
        <strain evidence="6">AVDCRST_MAG93</strain>
    </source>
</reference>
<dbReference type="GO" id="GO:0009403">
    <property type="term" value="P:toxin biosynthetic process"/>
    <property type="evidence" value="ECO:0007669"/>
    <property type="project" value="InterPro"/>
</dbReference>
<keyword evidence="2 5" id="KW-0812">Transmembrane</keyword>
<dbReference type="GO" id="GO:0016020">
    <property type="term" value="C:membrane"/>
    <property type="evidence" value="ECO:0007669"/>
    <property type="project" value="UniProtKB-SubCell"/>
</dbReference>
<evidence type="ECO:0000313" key="6">
    <source>
        <dbReference type="EMBL" id="CAA9237394.1"/>
    </source>
</evidence>
<feature type="transmembrane region" description="Helical" evidence="5">
    <location>
        <begin position="27"/>
        <end position="49"/>
    </location>
</feature>
<accession>A0A6J4HZG2</accession>
<proteinExistence type="predicted"/>
<comment type="subcellular location">
    <subcellularLocation>
        <location evidence="1">Membrane</location>
        <topology evidence="1">Multi-pass membrane protein</topology>
    </subcellularLocation>
</comment>
<evidence type="ECO:0000256" key="3">
    <source>
        <dbReference type="ARBA" id="ARBA00022989"/>
    </source>
</evidence>
<evidence type="ECO:0000256" key="5">
    <source>
        <dbReference type="SAM" id="Phobius"/>
    </source>
</evidence>
<keyword evidence="4 5" id="KW-0472">Membrane</keyword>
<name>A0A6J4HZG2_9CHLR</name>
<evidence type="ECO:0008006" key="7">
    <source>
        <dbReference type="Google" id="ProtNLM"/>
    </source>
</evidence>
<evidence type="ECO:0000256" key="1">
    <source>
        <dbReference type="ARBA" id="ARBA00004141"/>
    </source>
</evidence>
<keyword evidence="3 5" id="KW-1133">Transmembrane helix</keyword>
<evidence type="ECO:0000256" key="2">
    <source>
        <dbReference type="ARBA" id="ARBA00022692"/>
    </source>
</evidence>
<dbReference type="AlphaFoldDB" id="A0A6J4HZG2"/>
<evidence type="ECO:0000256" key="4">
    <source>
        <dbReference type="ARBA" id="ARBA00023136"/>
    </source>
</evidence>
<sequence length="183" mass="20281">MTFVDLLLVLLFVAVTAIGFFQGTIRLIVALVTFYASIVLASLYFRFLAVFFTRRGTSEQVASSISFFLILVLCFALLFTAGMYTFRYVRLSGRLDYLDKILGTLLGMVLAAMVAVVLTMILNYTFVRYDAAATASFPLTSTFQRSVRGSTVRPILLERVLPRMLAAVAPFLPEAALPLFEAT</sequence>
<dbReference type="Pfam" id="PF02674">
    <property type="entry name" value="Colicin_V"/>
    <property type="match status" value="1"/>
</dbReference>
<dbReference type="EMBL" id="CADCTR010000391">
    <property type="protein sequence ID" value="CAA9237394.1"/>
    <property type="molecule type" value="Genomic_DNA"/>
</dbReference>
<gene>
    <name evidence="6" type="ORF">AVDCRST_MAG93-1159</name>
</gene>
<protein>
    <recommendedName>
        <fullName evidence="7">Colicin V production protein</fullName>
    </recommendedName>
</protein>
<dbReference type="InterPro" id="IPR003825">
    <property type="entry name" value="Colicin-V_CvpA"/>
</dbReference>